<dbReference type="GO" id="GO:0042910">
    <property type="term" value="F:xenobiotic transmembrane transporter activity"/>
    <property type="evidence" value="ECO:0007669"/>
    <property type="project" value="InterPro"/>
</dbReference>
<evidence type="ECO:0000256" key="7">
    <source>
        <dbReference type="ARBA" id="ARBA00022989"/>
    </source>
</evidence>
<dbReference type="CDD" id="cd13143">
    <property type="entry name" value="MATE_MepA_like"/>
    <property type="match status" value="1"/>
</dbReference>
<reference evidence="11 12" key="1">
    <citation type="submission" date="2019-03" db="EMBL/GenBank/DDBJ databases">
        <title>Genomic Encyclopedia of Type Strains, Phase IV (KMG-IV): sequencing the most valuable type-strain genomes for metagenomic binning, comparative biology and taxonomic classification.</title>
        <authorList>
            <person name="Goeker M."/>
        </authorList>
    </citation>
    <scope>NUCLEOTIDE SEQUENCE [LARGE SCALE GENOMIC DNA]</scope>
    <source>
        <strain evidence="11 12">DSM 28867</strain>
    </source>
</reference>
<dbReference type="AlphaFoldDB" id="A0A4V3G7V9"/>
<protein>
    <recommendedName>
        <fullName evidence="3">Multidrug export protein MepA</fullName>
    </recommendedName>
</protein>
<dbReference type="Proteomes" id="UP000294743">
    <property type="component" value="Unassembled WGS sequence"/>
</dbReference>
<dbReference type="RefSeq" id="WP_134169126.1">
    <property type="nucleotide sequence ID" value="NZ_SODD01000012.1"/>
</dbReference>
<evidence type="ECO:0000256" key="6">
    <source>
        <dbReference type="ARBA" id="ARBA00022692"/>
    </source>
</evidence>
<evidence type="ECO:0000256" key="10">
    <source>
        <dbReference type="SAM" id="Phobius"/>
    </source>
</evidence>
<feature type="transmembrane region" description="Helical" evidence="10">
    <location>
        <begin position="282"/>
        <end position="315"/>
    </location>
</feature>
<feature type="transmembrane region" description="Helical" evidence="10">
    <location>
        <begin position="336"/>
        <end position="356"/>
    </location>
</feature>
<dbReference type="GO" id="GO:0015297">
    <property type="term" value="F:antiporter activity"/>
    <property type="evidence" value="ECO:0007669"/>
    <property type="project" value="InterPro"/>
</dbReference>
<feature type="transmembrane region" description="Helical" evidence="10">
    <location>
        <begin position="94"/>
        <end position="117"/>
    </location>
</feature>
<comment type="similarity">
    <text evidence="2">Belongs to the multi antimicrobial extrusion (MATE) (TC 2.A.66.1) family. MepA subfamily.</text>
</comment>
<feature type="transmembrane region" description="Helical" evidence="10">
    <location>
        <begin position="21"/>
        <end position="41"/>
    </location>
</feature>
<evidence type="ECO:0000256" key="5">
    <source>
        <dbReference type="ARBA" id="ARBA00022475"/>
    </source>
</evidence>
<dbReference type="PIRSF" id="PIRSF006603">
    <property type="entry name" value="DinF"/>
    <property type="match status" value="1"/>
</dbReference>
<evidence type="ECO:0000256" key="9">
    <source>
        <dbReference type="ARBA" id="ARBA00023251"/>
    </source>
</evidence>
<dbReference type="PANTHER" id="PTHR43823:SF3">
    <property type="entry name" value="MULTIDRUG EXPORT PROTEIN MEPA"/>
    <property type="match status" value="1"/>
</dbReference>
<feature type="transmembrane region" description="Helical" evidence="10">
    <location>
        <begin position="198"/>
        <end position="219"/>
    </location>
</feature>
<dbReference type="GO" id="GO:0046677">
    <property type="term" value="P:response to antibiotic"/>
    <property type="evidence" value="ECO:0007669"/>
    <property type="project" value="UniProtKB-KW"/>
</dbReference>
<dbReference type="PANTHER" id="PTHR43823">
    <property type="entry name" value="SPORULATION PROTEIN YKVU"/>
    <property type="match status" value="1"/>
</dbReference>
<keyword evidence="9" id="KW-0046">Antibiotic resistance</keyword>
<gene>
    <name evidence="11" type="ORF">EDD63_11240</name>
</gene>
<feature type="transmembrane region" description="Helical" evidence="10">
    <location>
        <begin position="240"/>
        <end position="262"/>
    </location>
</feature>
<keyword evidence="7 10" id="KW-1133">Transmembrane helix</keyword>
<dbReference type="OrthoDB" id="9811110at2"/>
<organism evidence="11 12">
    <name type="scientific">Breznakia blatticola</name>
    <dbReference type="NCBI Taxonomy" id="1754012"/>
    <lineage>
        <taxon>Bacteria</taxon>
        <taxon>Bacillati</taxon>
        <taxon>Bacillota</taxon>
        <taxon>Erysipelotrichia</taxon>
        <taxon>Erysipelotrichales</taxon>
        <taxon>Erysipelotrichaceae</taxon>
        <taxon>Breznakia</taxon>
    </lineage>
</organism>
<dbReference type="InterPro" id="IPR048279">
    <property type="entry name" value="MdtK-like"/>
</dbReference>
<feature type="transmembrane region" description="Helical" evidence="10">
    <location>
        <begin position="433"/>
        <end position="453"/>
    </location>
</feature>
<sequence length="472" mass="51759">MNTNDYMTTEKTSVLMRKYTIPCIISLLVGALYNIVDQIFIANADYLGSFGNAANTVVYPLTVIALAIAVMIGDGACAFISIRLGKKEHKPASVSVGNAIVLSLITSVALMAVYLVFQQDIVRMFGGAINEQTFELSNEYFFFITIGLPFYMLGQTLNPIIRADGNPKYAMFATLSGALCNVILDPIFIFVFRWGMMGAALATVIGQILSFALSVIYLFKLQRLELRKSYFILKLQYVKSILELGFCSFISQLSIVVSIAAINNMIQTYGALDTIFSQEMYAHIPMAIVGIVMKFFGIVVSIVIGLAAGSIPLVGYNLGANRKDRVKEMFVSLMKIEAIVGAIGLLVVELFPNTLLNIFGAQSESVYYTAFGVKTFRIYLSMLIFASVNKGMFIFLQSLGKSLMSTVLSLIREIVLGVGLVMILPRFFGLDGILYSMPIADVITFILVAFMIAHTYQSLSEKSSLQVEAATS</sequence>
<keyword evidence="8 10" id="KW-0472">Membrane</keyword>
<keyword evidence="5" id="KW-1003">Cell membrane</keyword>
<keyword evidence="4" id="KW-0813">Transport</keyword>
<feature type="transmembrane region" description="Helical" evidence="10">
    <location>
        <begin position="376"/>
        <end position="395"/>
    </location>
</feature>
<proteinExistence type="inferred from homology"/>
<feature type="transmembrane region" description="Helical" evidence="10">
    <location>
        <begin position="61"/>
        <end position="82"/>
    </location>
</feature>
<evidence type="ECO:0000313" key="11">
    <source>
        <dbReference type="EMBL" id="TDW20574.1"/>
    </source>
</evidence>
<evidence type="ECO:0000313" key="12">
    <source>
        <dbReference type="Proteomes" id="UP000294743"/>
    </source>
</evidence>
<evidence type="ECO:0000256" key="8">
    <source>
        <dbReference type="ARBA" id="ARBA00023136"/>
    </source>
</evidence>
<evidence type="ECO:0000256" key="2">
    <source>
        <dbReference type="ARBA" id="ARBA00008417"/>
    </source>
</evidence>
<comment type="caution">
    <text evidence="11">The sequence shown here is derived from an EMBL/GenBank/DDBJ whole genome shotgun (WGS) entry which is preliminary data.</text>
</comment>
<evidence type="ECO:0000256" key="3">
    <source>
        <dbReference type="ARBA" id="ARBA00022106"/>
    </source>
</evidence>
<keyword evidence="6 10" id="KW-0812">Transmembrane</keyword>
<dbReference type="Pfam" id="PF01554">
    <property type="entry name" value="MatE"/>
    <property type="match status" value="2"/>
</dbReference>
<comment type="subcellular location">
    <subcellularLocation>
        <location evidence="1">Cell membrane</location>
        <topology evidence="1">Multi-pass membrane protein</topology>
    </subcellularLocation>
</comment>
<dbReference type="InterPro" id="IPR045070">
    <property type="entry name" value="MATE_MepA-like"/>
</dbReference>
<name>A0A4V3G7V9_9FIRM</name>
<dbReference type="NCBIfam" id="TIGR00797">
    <property type="entry name" value="matE"/>
    <property type="match status" value="1"/>
</dbReference>
<dbReference type="InterPro" id="IPR002528">
    <property type="entry name" value="MATE_fam"/>
</dbReference>
<keyword evidence="12" id="KW-1185">Reference proteome</keyword>
<dbReference type="GO" id="GO:0005886">
    <property type="term" value="C:plasma membrane"/>
    <property type="evidence" value="ECO:0007669"/>
    <property type="project" value="UniProtKB-SubCell"/>
</dbReference>
<feature type="transmembrane region" description="Helical" evidence="10">
    <location>
        <begin position="407"/>
        <end position="427"/>
    </location>
</feature>
<evidence type="ECO:0000256" key="1">
    <source>
        <dbReference type="ARBA" id="ARBA00004651"/>
    </source>
</evidence>
<feature type="transmembrane region" description="Helical" evidence="10">
    <location>
        <begin position="140"/>
        <end position="157"/>
    </location>
</feature>
<feature type="transmembrane region" description="Helical" evidence="10">
    <location>
        <begin position="169"/>
        <end position="192"/>
    </location>
</feature>
<accession>A0A4V3G7V9</accession>
<dbReference type="InterPro" id="IPR051327">
    <property type="entry name" value="MATE_MepA_subfamily"/>
</dbReference>
<evidence type="ECO:0000256" key="4">
    <source>
        <dbReference type="ARBA" id="ARBA00022448"/>
    </source>
</evidence>
<dbReference type="EMBL" id="SODD01000012">
    <property type="protein sequence ID" value="TDW20574.1"/>
    <property type="molecule type" value="Genomic_DNA"/>
</dbReference>